<dbReference type="PANTHER" id="PTHR32294">
    <property type="entry name" value="DNA POLYMERASE III SUBUNIT ALPHA"/>
    <property type="match status" value="1"/>
</dbReference>
<evidence type="ECO:0000256" key="5">
    <source>
        <dbReference type="ARBA" id="ARBA00022490"/>
    </source>
</evidence>
<dbReference type="Pfam" id="PF14579">
    <property type="entry name" value="HHH_6"/>
    <property type="match status" value="1"/>
</dbReference>
<dbReference type="InterPro" id="IPR004013">
    <property type="entry name" value="PHP_dom"/>
</dbReference>
<evidence type="ECO:0000259" key="14">
    <source>
        <dbReference type="SMART" id="SM00481"/>
    </source>
</evidence>
<evidence type="ECO:0000313" key="15">
    <source>
        <dbReference type="EMBL" id="MEE1673083.1"/>
    </source>
</evidence>
<dbReference type="RefSeq" id="WP_329774459.1">
    <property type="nucleotide sequence ID" value="NZ_JAYDYW010000004.1"/>
</dbReference>
<evidence type="ECO:0000256" key="13">
    <source>
        <dbReference type="HAMAP-Rule" id="MF_01902"/>
    </source>
</evidence>
<organism evidence="15 16">
    <name type="scientific">Agarivorans aestuarii</name>
    <dbReference type="NCBI Taxonomy" id="1563703"/>
    <lineage>
        <taxon>Bacteria</taxon>
        <taxon>Pseudomonadati</taxon>
        <taxon>Pseudomonadota</taxon>
        <taxon>Gammaproteobacteria</taxon>
        <taxon>Alteromonadales</taxon>
        <taxon>Alteromonadaceae</taxon>
        <taxon>Agarivorans</taxon>
    </lineage>
</organism>
<evidence type="ECO:0000256" key="10">
    <source>
        <dbReference type="ARBA" id="ARBA00022932"/>
    </source>
</evidence>
<evidence type="ECO:0000256" key="3">
    <source>
        <dbReference type="ARBA" id="ARBA00012417"/>
    </source>
</evidence>
<comment type="function">
    <text evidence="13">DNA polymerase involved in damage-induced mutagenesis and translesion synthesis (TLS). It is not the major replicative DNA polymerase.</text>
</comment>
<evidence type="ECO:0000256" key="1">
    <source>
        <dbReference type="ARBA" id="ARBA00004496"/>
    </source>
</evidence>
<dbReference type="InterPro" id="IPR040982">
    <property type="entry name" value="DNA_pol3_finger"/>
</dbReference>
<keyword evidence="6 13" id="KW-0808">Transferase</keyword>
<dbReference type="InterPro" id="IPR016195">
    <property type="entry name" value="Pol/histidinol_Pase-like"/>
</dbReference>
<evidence type="ECO:0000256" key="4">
    <source>
        <dbReference type="ARBA" id="ARBA00017273"/>
    </source>
</evidence>
<gene>
    <name evidence="13" type="primary">dnaE2</name>
    <name evidence="15" type="ORF">SNR37_002496</name>
</gene>
<evidence type="ECO:0000256" key="2">
    <source>
        <dbReference type="ARBA" id="ARBA00007391"/>
    </source>
</evidence>
<dbReference type="CDD" id="cd04485">
    <property type="entry name" value="DnaE_OBF"/>
    <property type="match status" value="1"/>
</dbReference>
<comment type="caution">
    <text evidence="15">The sequence shown here is derived from an EMBL/GenBank/DDBJ whole genome shotgun (WGS) entry which is preliminary data.</text>
</comment>
<comment type="similarity">
    <text evidence="2 13">Belongs to the DNA polymerase type-C family. DnaE2 subfamily.</text>
</comment>
<accession>A0ABU7G0Z2</accession>
<evidence type="ECO:0000256" key="7">
    <source>
        <dbReference type="ARBA" id="ARBA00022695"/>
    </source>
</evidence>
<name>A0ABU7G0Z2_9ALTE</name>
<dbReference type="Pfam" id="PF02811">
    <property type="entry name" value="PHP"/>
    <property type="match status" value="1"/>
</dbReference>
<sequence length="1019" mass="115226">MNNTPFAELNAQSNFSFLYGASHPEELVEQAQRYGYQAIAITDECSLSGVVRAHQTAESLAIKLIVGSQFTTEEQCQIVLLAKNLKGYQQLCRFITKARKHTKKGSYKVKLEQFDQQLDQCLVLLKANPSLTSEQLQQLQRQLPQPFYLLLHNDLSQPAKVLNTYRLLAKQQDIACVAAINPRMHLANRKRLADILDAIRQHSTVQQAGFLLSSNAERRLLQWPHLQQRYFSQELALSCELAAQCSFSLNEIRYQYPKDNVPTGYTAQQYLRELVETGIQQRFGDHFTPTLRQQIEHELRLISELNYEHYFLTIYDIVAYARQQNILCQGRGSAANSVVCYCLNITEVNPTQVGLLFERFISKERNEPPDIDVDFEHQRREEVIQYIYQKYGRDRAALAASIVTYRTRSAINEIGKALAIPAHILHGLNHDIDWRDGSSSTSQKIVQAGLLPEAKAHSFAQLVEQLRGFPRHLSQHVGGFVIAQDKLCDLVPIENAAMADRTIIQWDKDDLEALHLMKVDVLALGMLSAIRRCLSSLSQREQRTISLSDIPQDDSATYDMLCQGDSVGIFQVESRAQMSMLPRLKPRNYYDLVIEVAIVRPGPIQGDMVHPYLRRRNGEEPVDYPSPEVEAVLARTLGVPIFQEQVIKLAMVAAGFSGGEADQLRRAMATWKRNGKLAYFRDKLINGMLQRGYPGEFAERLFSQIQGFGEYGFPESHSASFALLVYISSWLKCHEPAAFCCALLNSQPMGFYSPSQLIQDIQRHGVTILPIDINQSNWEHSLDYSQDPKGAIRLGLKQVKGLNKQKFTRLLASRPKQGFSQLSELTQQLDKTSLESLATADAFACLAGHRHQTRWQMSGTEAPLPLFDMPEEAAVNLSAPSEVEDIRQDYLATRVSLRRHPLHLLREHQALKNCYSQAQLHQCKHGQLVKVAGLVVGRQRPGSSADVTFVTLEDETGNSNVIVWSATAKAQRQALISSRLLKVHGRLERCDEVIHIIAGKLEDCSWLLADLSVRSRDFR</sequence>
<evidence type="ECO:0000256" key="6">
    <source>
        <dbReference type="ARBA" id="ARBA00022679"/>
    </source>
</evidence>
<comment type="subcellular location">
    <subcellularLocation>
        <location evidence="1 13">Cytoplasm</location>
    </subcellularLocation>
</comment>
<dbReference type="Gene3D" id="1.10.150.870">
    <property type="match status" value="1"/>
</dbReference>
<dbReference type="SMART" id="SM00481">
    <property type="entry name" value="POLIIIAc"/>
    <property type="match status" value="1"/>
</dbReference>
<dbReference type="EMBL" id="JAYDYW010000004">
    <property type="protein sequence ID" value="MEE1673083.1"/>
    <property type="molecule type" value="Genomic_DNA"/>
</dbReference>
<dbReference type="SUPFAM" id="SSF89550">
    <property type="entry name" value="PHP domain-like"/>
    <property type="match status" value="1"/>
</dbReference>
<dbReference type="PANTHER" id="PTHR32294:SF4">
    <property type="entry name" value="ERROR-PRONE DNA POLYMERASE"/>
    <property type="match status" value="1"/>
</dbReference>
<keyword evidence="8 13" id="KW-0235">DNA replication</keyword>
<dbReference type="Pfam" id="PF17657">
    <property type="entry name" value="DNA_pol3_finger"/>
    <property type="match status" value="1"/>
</dbReference>
<keyword evidence="16" id="KW-1185">Reference proteome</keyword>
<dbReference type="HAMAP" id="MF_01902">
    <property type="entry name" value="DNApol_error_prone"/>
    <property type="match status" value="1"/>
</dbReference>
<dbReference type="InterPro" id="IPR004805">
    <property type="entry name" value="DnaE2/DnaE/PolC"/>
</dbReference>
<dbReference type="InterPro" id="IPR003141">
    <property type="entry name" value="Pol/His_phosphatase_N"/>
</dbReference>
<evidence type="ECO:0000313" key="16">
    <source>
        <dbReference type="Proteomes" id="UP001310248"/>
    </source>
</evidence>
<dbReference type="Pfam" id="PF07733">
    <property type="entry name" value="DNA_pol3_alpha"/>
    <property type="match status" value="1"/>
</dbReference>
<dbReference type="NCBIfam" id="NF004225">
    <property type="entry name" value="PRK05672.1"/>
    <property type="match status" value="1"/>
</dbReference>
<keyword evidence="5 13" id="KW-0963">Cytoplasm</keyword>
<keyword evidence="10 13" id="KW-0239">DNA-directed DNA polymerase</keyword>
<reference evidence="16" key="1">
    <citation type="submission" date="2023-07" db="EMBL/GenBank/DDBJ databases">
        <title>Draft genome sequence of Agarivorans aestuarii strain ZMCS4, a CAZymes producing bacteria isolated from the marine brown algae Clodostephus spongiosus.</title>
        <authorList>
            <person name="Lorente B."/>
            <person name="Cabral C."/>
            <person name="Frias J."/>
            <person name="Faria J."/>
            <person name="Toubarro D."/>
        </authorList>
    </citation>
    <scope>NUCLEOTIDE SEQUENCE [LARGE SCALE GENOMIC DNA]</scope>
    <source>
        <strain evidence="16">ZMCS4</strain>
    </source>
</reference>
<dbReference type="InterPro" id="IPR011708">
    <property type="entry name" value="DNA_pol3_alpha_NTPase_dom"/>
</dbReference>
<dbReference type="InterPro" id="IPR023073">
    <property type="entry name" value="DnaE2"/>
</dbReference>
<evidence type="ECO:0000256" key="11">
    <source>
        <dbReference type="ARBA" id="ARBA00023204"/>
    </source>
</evidence>
<feature type="domain" description="Polymerase/histidinol phosphatase N-terminal" evidence="14">
    <location>
        <begin position="7"/>
        <end position="74"/>
    </location>
</feature>
<protein>
    <recommendedName>
        <fullName evidence="4 13">Error-prone DNA polymerase</fullName>
        <ecNumber evidence="3 13">2.7.7.7</ecNumber>
    </recommendedName>
</protein>
<evidence type="ECO:0000256" key="9">
    <source>
        <dbReference type="ARBA" id="ARBA00022763"/>
    </source>
</evidence>
<dbReference type="InterPro" id="IPR004365">
    <property type="entry name" value="NA-bd_OB_tRNA"/>
</dbReference>
<keyword evidence="11 13" id="KW-0234">DNA repair</keyword>
<reference evidence="15 16" key="2">
    <citation type="submission" date="2023-12" db="EMBL/GenBank/DDBJ databases">
        <authorList>
            <consortium name="Cladostephus spongiosus"/>
            <person name="Lorente B."/>
            <person name="Cabral C."/>
            <person name="Frias J."/>
            <person name="Faria J."/>
            <person name="Toubarro D."/>
        </authorList>
    </citation>
    <scope>NUCLEOTIDE SEQUENCE [LARGE SCALE GENOMIC DNA]</scope>
    <source>
        <strain evidence="15 16">ZMCS4</strain>
    </source>
</reference>
<evidence type="ECO:0000256" key="12">
    <source>
        <dbReference type="ARBA" id="ARBA00049244"/>
    </source>
</evidence>
<dbReference type="EC" id="2.7.7.7" evidence="3 13"/>
<dbReference type="InterPro" id="IPR029460">
    <property type="entry name" value="DNAPol_HHH"/>
</dbReference>
<dbReference type="Gene3D" id="3.20.20.140">
    <property type="entry name" value="Metal-dependent hydrolases"/>
    <property type="match status" value="1"/>
</dbReference>
<comment type="catalytic activity">
    <reaction evidence="12 13">
        <text>DNA(n) + a 2'-deoxyribonucleoside 5'-triphosphate = DNA(n+1) + diphosphate</text>
        <dbReference type="Rhea" id="RHEA:22508"/>
        <dbReference type="Rhea" id="RHEA-COMP:17339"/>
        <dbReference type="Rhea" id="RHEA-COMP:17340"/>
        <dbReference type="ChEBI" id="CHEBI:33019"/>
        <dbReference type="ChEBI" id="CHEBI:61560"/>
        <dbReference type="ChEBI" id="CHEBI:173112"/>
        <dbReference type="EC" id="2.7.7.7"/>
    </reaction>
</comment>
<dbReference type="Proteomes" id="UP001310248">
    <property type="component" value="Unassembled WGS sequence"/>
</dbReference>
<dbReference type="Pfam" id="PF01336">
    <property type="entry name" value="tRNA_anti-codon"/>
    <property type="match status" value="1"/>
</dbReference>
<keyword evidence="9 13" id="KW-0227">DNA damage</keyword>
<evidence type="ECO:0000256" key="8">
    <source>
        <dbReference type="ARBA" id="ARBA00022705"/>
    </source>
</evidence>
<dbReference type="NCBIfam" id="TIGR00594">
    <property type="entry name" value="polc"/>
    <property type="match status" value="1"/>
</dbReference>
<proteinExistence type="inferred from homology"/>
<keyword evidence="7 13" id="KW-0548">Nucleotidyltransferase</keyword>
<dbReference type="GO" id="GO:0003887">
    <property type="term" value="F:DNA-directed DNA polymerase activity"/>
    <property type="evidence" value="ECO:0007669"/>
    <property type="project" value="UniProtKB-EC"/>
</dbReference>